<proteinExistence type="predicted"/>
<organism evidence="1 2">
    <name type="scientific">Microbacterium faecale</name>
    <dbReference type="NCBI Taxonomy" id="1804630"/>
    <lineage>
        <taxon>Bacteria</taxon>
        <taxon>Bacillati</taxon>
        <taxon>Actinomycetota</taxon>
        <taxon>Actinomycetes</taxon>
        <taxon>Micrococcales</taxon>
        <taxon>Microbacteriaceae</taxon>
        <taxon>Microbacterium</taxon>
    </lineage>
</organism>
<accession>A0A917DD23</accession>
<dbReference type="Gene3D" id="2.60.120.10">
    <property type="entry name" value="Jelly Rolls"/>
    <property type="match status" value="1"/>
</dbReference>
<keyword evidence="2" id="KW-1185">Reference proteome</keyword>
<evidence type="ECO:0000313" key="2">
    <source>
        <dbReference type="Proteomes" id="UP000633205"/>
    </source>
</evidence>
<comment type="caution">
    <text evidence="1">The sequence shown here is derived from an EMBL/GenBank/DDBJ whole genome shotgun (WGS) entry which is preliminary data.</text>
</comment>
<dbReference type="RefSeq" id="WP_229730855.1">
    <property type="nucleotide sequence ID" value="NZ_BMHO01000001.1"/>
</dbReference>
<reference evidence="1" key="1">
    <citation type="journal article" date="2014" name="Int. J. Syst. Evol. Microbiol.">
        <title>Complete genome sequence of Corynebacterium casei LMG S-19264T (=DSM 44701T), isolated from a smear-ripened cheese.</title>
        <authorList>
            <consortium name="US DOE Joint Genome Institute (JGI-PGF)"/>
            <person name="Walter F."/>
            <person name="Albersmeier A."/>
            <person name="Kalinowski J."/>
            <person name="Ruckert C."/>
        </authorList>
    </citation>
    <scope>NUCLEOTIDE SEQUENCE</scope>
    <source>
        <strain evidence="1">CGMCC 1.15152</strain>
    </source>
</reference>
<dbReference type="AlphaFoldDB" id="A0A917DD23"/>
<protein>
    <submittedName>
        <fullName evidence="1">Uncharacterized protein</fullName>
    </submittedName>
</protein>
<reference evidence="1" key="2">
    <citation type="submission" date="2020-09" db="EMBL/GenBank/DDBJ databases">
        <authorList>
            <person name="Sun Q."/>
            <person name="Zhou Y."/>
        </authorList>
    </citation>
    <scope>NUCLEOTIDE SEQUENCE</scope>
    <source>
        <strain evidence="1">CGMCC 1.15152</strain>
    </source>
</reference>
<dbReference type="InterPro" id="IPR011051">
    <property type="entry name" value="RmlC_Cupin_sf"/>
</dbReference>
<sequence length="318" mass="34979">MTMYAKDDIRSTLAAPAPAATVDPATPIKRSQWIEFLTLEPSEVAPNGSRTWFARAANLVVAYTDAKAGDVFSRTAQPDEYAVLMYSASAPVRVEAGGETAEVDEEAFVVVPPGDSTLEVRRDGTLIRLFSAVADDLRVGSLNAAAYDEPDQRAAPLEPWPEPVGGFRLRVYRLADTPIVEGRFGRIFRTTNLMVNFLAEEPGPRNERKLSPHHHDDFEQISLAVKGSFVHHIRYPWGPDSTQWREDEHREIATPSICVIPPPTTHTTQGVGAHQQLLDIFSPPREDFSLSGWVLNADDYPARHATDVDGAAHGEATT</sequence>
<dbReference type="InterPro" id="IPR014710">
    <property type="entry name" value="RmlC-like_jellyroll"/>
</dbReference>
<dbReference type="Proteomes" id="UP000633205">
    <property type="component" value="Unassembled WGS sequence"/>
</dbReference>
<gene>
    <name evidence="1" type="ORF">GCM10010915_04310</name>
</gene>
<name>A0A917DD23_9MICO</name>
<evidence type="ECO:0000313" key="1">
    <source>
        <dbReference type="EMBL" id="GGD27409.1"/>
    </source>
</evidence>
<dbReference type="EMBL" id="BMHO01000001">
    <property type="protein sequence ID" value="GGD27409.1"/>
    <property type="molecule type" value="Genomic_DNA"/>
</dbReference>
<dbReference type="SUPFAM" id="SSF51182">
    <property type="entry name" value="RmlC-like cupins"/>
    <property type="match status" value="1"/>
</dbReference>